<comment type="caution">
    <text evidence="2">The sequence shown here is derived from an EMBL/GenBank/DDBJ whole genome shotgun (WGS) entry which is preliminary data.</text>
</comment>
<dbReference type="EMBL" id="JARKHS020008217">
    <property type="protein sequence ID" value="KAK8780964.1"/>
    <property type="molecule type" value="Genomic_DNA"/>
</dbReference>
<proteinExistence type="predicted"/>
<dbReference type="SUPFAM" id="SSF81340">
    <property type="entry name" value="Clc chloride channel"/>
    <property type="match status" value="1"/>
</dbReference>
<dbReference type="Proteomes" id="UP001321473">
    <property type="component" value="Unassembled WGS sequence"/>
</dbReference>
<keyword evidence="1" id="KW-0472">Membrane</keyword>
<dbReference type="GO" id="GO:0005886">
    <property type="term" value="C:plasma membrane"/>
    <property type="evidence" value="ECO:0007669"/>
    <property type="project" value="TreeGrafter"/>
</dbReference>
<protein>
    <submittedName>
        <fullName evidence="2">Uncharacterized protein</fullName>
    </submittedName>
</protein>
<name>A0AAQ4F1D7_AMBAM</name>
<gene>
    <name evidence="2" type="ORF">V5799_017695</name>
</gene>
<keyword evidence="1" id="KW-1133">Transmembrane helix</keyword>
<evidence type="ECO:0000313" key="2">
    <source>
        <dbReference type="EMBL" id="KAK8780964.1"/>
    </source>
</evidence>
<dbReference type="Gene3D" id="1.10.3080.10">
    <property type="entry name" value="Clc chloride channel"/>
    <property type="match status" value="1"/>
</dbReference>
<dbReference type="InterPro" id="IPR014743">
    <property type="entry name" value="Cl-channel_core"/>
</dbReference>
<organism evidence="2 3">
    <name type="scientific">Amblyomma americanum</name>
    <name type="common">Lone star tick</name>
    <dbReference type="NCBI Taxonomy" id="6943"/>
    <lineage>
        <taxon>Eukaryota</taxon>
        <taxon>Metazoa</taxon>
        <taxon>Ecdysozoa</taxon>
        <taxon>Arthropoda</taxon>
        <taxon>Chelicerata</taxon>
        <taxon>Arachnida</taxon>
        <taxon>Acari</taxon>
        <taxon>Parasitiformes</taxon>
        <taxon>Ixodida</taxon>
        <taxon>Ixodoidea</taxon>
        <taxon>Ixodidae</taxon>
        <taxon>Amblyomminae</taxon>
        <taxon>Amblyomma</taxon>
    </lineage>
</organism>
<dbReference type="AlphaFoldDB" id="A0AAQ4F1D7"/>
<dbReference type="PANTHER" id="PTHR45720:SF10">
    <property type="entry name" value="CHLORIDE CHANNEL PROTEIN 2"/>
    <property type="match status" value="1"/>
</dbReference>
<dbReference type="InterPro" id="IPR050970">
    <property type="entry name" value="Cl_channel_volt-gated"/>
</dbReference>
<evidence type="ECO:0000313" key="3">
    <source>
        <dbReference type="Proteomes" id="UP001321473"/>
    </source>
</evidence>
<accession>A0AAQ4F1D7</accession>
<keyword evidence="3" id="KW-1185">Reference proteome</keyword>
<evidence type="ECO:0000256" key="1">
    <source>
        <dbReference type="SAM" id="Phobius"/>
    </source>
</evidence>
<sequence length="132" mass="14737">MDTRNLCDMFLNSEGWNWGRHSMTTLTAIGVLLSKLLQLTTHEAVHDLFSNFTWTSSDLGVDEHMVVNHWGTTKGRVFLTLGLFIFMNLWMTALAATIPVPLGLFIPVFKMGTTKPTVPMEQFFAVGCLCGP</sequence>
<reference evidence="2 3" key="1">
    <citation type="journal article" date="2023" name="Arcadia Sci">
        <title>De novo assembly of a long-read Amblyomma americanum tick genome.</title>
        <authorList>
            <person name="Chou S."/>
            <person name="Poskanzer K.E."/>
            <person name="Rollins M."/>
            <person name="Thuy-Boun P.S."/>
        </authorList>
    </citation>
    <scope>NUCLEOTIDE SEQUENCE [LARGE SCALE GENOMIC DNA]</scope>
    <source>
        <strain evidence="2">F_SG_1</strain>
        <tissue evidence="2">Salivary glands</tissue>
    </source>
</reference>
<keyword evidence="1" id="KW-0812">Transmembrane</keyword>
<dbReference type="GO" id="GO:0005247">
    <property type="term" value="F:voltage-gated chloride channel activity"/>
    <property type="evidence" value="ECO:0007669"/>
    <property type="project" value="TreeGrafter"/>
</dbReference>
<feature type="transmembrane region" description="Helical" evidence="1">
    <location>
        <begin position="77"/>
        <end position="106"/>
    </location>
</feature>
<dbReference type="PANTHER" id="PTHR45720">
    <property type="entry name" value="CHLORIDE CHANNEL PROTEIN 2"/>
    <property type="match status" value="1"/>
</dbReference>